<feature type="repeat" description="RCC1" evidence="1">
    <location>
        <begin position="512"/>
        <end position="569"/>
    </location>
</feature>
<dbReference type="Gene3D" id="2.130.10.30">
    <property type="entry name" value="Regulator of chromosome condensation 1/beta-lactamase-inhibitor protein II"/>
    <property type="match status" value="1"/>
</dbReference>
<evidence type="ECO:0000256" key="1">
    <source>
        <dbReference type="PROSITE-ProRule" id="PRU00235"/>
    </source>
</evidence>
<dbReference type="InterPro" id="IPR009091">
    <property type="entry name" value="RCC1/BLIP-II"/>
</dbReference>
<feature type="repeat" description="RCC1" evidence="1">
    <location>
        <begin position="452"/>
        <end position="511"/>
    </location>
</feature>
<dbReference type="STRING" id="4955.A0A1G4M789"/>
<dbReference type="PROSITE" id="PS50012">
    <property type="entry name" value="RCC1_3"/>
    <property type="match status" value="3"/>
</dbReference>
<dbReference type="SUPFAM" id="SSF50985">
    <property type="entry name" value="RCC1/BLIP-II"/>
    <property type="match status" value="1"/>
</dbReference>
<organism evidence="3 4">
    <name type="scientific">Lachancea fermentati</name>
    <name type="common">Zygosaccharomyces fermentati</name>
    <dbReference type="NCBI Taxonomy" id="4955"/>
    <lineage>
        <taxon>Eukaryota</taxon>
        <taxon>Fungi</taxon>
        <taxon>Dikarya</taxon>
        <taxon>Ascomycota</taxon>
        <taxon>Saccharomycotina</taxon>
        <taxon>Saccharomycetes</taxon>
        <taxon>Saccharomycetales</taxon>
        <taxon>Saccharomycetaceae</taxon>
        <taxon>Lachancea</taxon>
    </lineage>
</organism>
<keyword evidence="4" id="KW-1185">Reference proteome</keyword>
<sequence length="586" mass="66406">MIPRRLPTNIYRRFSVANILLKNSPKFDDAELLAGKLTTDLYKAKRSKEDFQWSPKSNVEAEKEYAERMEKFMKLSAAFQGLLIVVGLGVASTVYMKWPQIKGWWLAKDFRLDDDAIEQLKKHKHKKALLEIPYIPEDQKPSSVPSLYYWGADGRGNSIKFPTRVPWFNDQYLRDVALSEVSPNLAIDAKGNLLAWDRKSCDMLLPGQDLVQVKISNDVAYALNKRGQILVIPLKDKFERKRNTQWRRSWLMPWKKHCHYRWKLSTSPCFREKGEKMITQYCVGKEHLIVLSNVGKAYVCATGVEPACDAKSRGQFGVPTLSQFDQFPDCNELYEIELLNNAVGQNKINQRKIVQIACGDHHTLARDSIGELYSFGLNTNGQLGQPISYDMETVAFPKKVGNFSAHFPRDTFLKCADIHCSGNTSYVSVVPQDMRAYFKNQGKVADEDSAKITYFSFGIGIHGELGNGHFKHSQSEPTKVKILNDTKDSKFGGRVKEWACGENHVLCKLENGNVVAWGSNDKGQLGNGKRIKSCKPFNIPKLLEPGIRYSKDPENLIYGSENFMKLSDEQSITAGGNSSCIFWKAK</sequence>
<dbReference type="GO" id="GO:0005743">
    <property type="term" value="C:mitochondrial inner membrane"/>
    <property type="evidence" value="ECO:0007669"/>
    <property type="project" value="TreeGrafter"/>
</dbReference>
<proteinExistence type="predicted"/>
<name>A0A1G4M789_LACFM</name>
<dbReference type="PANTHER" id="PTHR47563:SF1">
    <property type="entry name" value="PROTEIN FMP25, MITOCHONDRIAL"/>
    <property type="match status" value="1"/>
</dbReference>
<dbReference type="InterPro" id="IPR053245">
    <property type="entry name" value="MitoProcess-Associated"/>
</dbReference>
<dbReference type="OMA" id="YDQPHEI"/>
<dbReference type="PRINTS" id="PR00633">
    <property type="entry name" value="RCCNDNSATION"/>
</dbReference>
<dbReference type="OrthoDB" id="10256179at2759"/>
<protein>
    <submittedName>
        <fullName evidence="3">LAFE_0B00628g1_1</fullName>
    </submittedName>
</protein>
<dbReference type="PANTHER" id="PTHR47563">
    <property type="entry name" value="PROTEIN FMP25, MITOCHONDRIAL"/>
    <property type="match status" value="1"/>
</dbReference>
<reference evidence="4" key="1">
    <citation type="submission" date="2016-03" db="EMBL/GenBank/DDBJ databases">
        <authorList>
            <person name="Devillers H."/>
        </authorList>
    </citation>
    <scope>NUCLEOTIDE SEQUENCE [LARGE SCALE GENOMIC DNA]</scope>
</reference>
<keyword evidence="2" id="KW-0812">Transmembrane</keyword>
<feature type="transmembrane region" description="Helical" evidence="2">
    <location>
        <begin position="77"/>
        <end position="98"/>
    </location>
</feature>
<feature type="repeat" description="RCC1" evidence="1">
    <location>
        <begin position="370"/>
        <end position="431"/>
    </location>
</feature>
<evidence type="ECO:0000313" key="3">
    <source>
        <dbReference type="EMBL" id="SCV99702.1"/>
    </source>
</evidence>
<dbReference type="GO" id="GO:0034551">
    <property type="term" value="P:mitochondrial respiratory chain complex III assembly"/>
    <property type="evidence" value="ECO:0007669"/>
    <property type="project" value="TreeGrafter"/>
</dbReference>
<dbReference type="Pfam" id="PF13540">
    <property type="entry name" value="RCC1_2"/>
    <property type="match status" value="2"/>
</dbReference>
<keyword evidence="2" id="KW-1133">Transmembrane helix</keyword>
<accession>A0A1G4M789</accession>
<dbReference type="AlphaFoldDB" id="A0A1G4M789"/>
<gene>
    <name evidence="3" type="ORF">LAFE_0B00628G</name>
</gene>
<dbReference type="InterPro" id="IPR000408">
    <property type="entry name" value="Reg_chr_condens"/>
</dbReference>
<evidence type="ECO:0000256" key="2">
    <source>
        <dbReference type="SAM" id="Phobius"/>
    </source>
</evidence>
<dbReference type="EMBL" id="LT598489">
    <property type="protein sequence ID" value="SCV99702.1"/>
    <property type="molecule type" value="Genomic_DNA"/>
</dbReference>
<evidence type="ECO:0000313" key="4">
    <source>
        <dbReference type="Proteomes" id="UP000190831"/>
    </source>
</evidence>
<keyword evidence="2" id="KW-0472">Membrane</keyword>
<dbReference type="Proteomes" id="UP000190831">
    <property type="component" value="Chromosome B"/>
</dbReference>